<evidence type="ECO:0000313" key="7">
    <source>
        <dbReference type="Proteomes" id="UP000272908"/>
    </source>
</evidence>
<organism evidence="6 7">
    <name type="scientific">Roseinatronobacter ekhonensis</name>
    <dbReference type="NCBI Taxonomy" id="254356"/>
    <lineage>
        <taxon>Bacteria</taxon>
        <taxon>Pseudomonadati</taxon>
        <taxon>Pseudomonadota</taxon>
        <taxon>Alphaproteobacteria</taxon>
        <taxon>Rhodobacterales</taxon>
        <taxon>Paracoccaceae</taxon>
        <taxon>Roseinatronobacter</taxon>
    </lineage>
</organism>
<evidence type="ECO:0000256" key="1">
    <source>
        <dbReference type="ARBA" id="ARBA00010466"/>
    </source>
</evidence>
<keyword evidence="3" id="KW-0238">DNA-binding</keyword>
<dbReference type="InterPro" id="IPR007324">
    <property type="entry name" value="Sugar-bd_dom_put"/>
</dbReference>
<dbReference type="EMBL" id="UIHC01000011">
    <property type="protein sequence ID" value="SUZ31820.1"/>
    <property type="molecule type" value="Genomic_DNA"/>
</dbReference>
<evidence type="ECO:0000256" key="2">
    <source>
        <dbReference type="ARBA" id="ARBA00023015"/>
    </source>
</evidence>
<evidence type="ECO:0000313" key="6">
    <source>
        <dbReference type="EMBL" id="SUZ31820.1"/>
    </source>
</evidence>
<dbReference type="GO" id="GO:0003677">
    <property type="term" value="F:DNA binding"/>
    <property type="evidence" value="ECO:0007669"/>
    <property type="project" value="UniProtKB-KW"/>
</dbReference>
<dbReference type="RefSeq" id="WP_121094292.1">
    <property type="nucleotide sequence ID" value="NZ_UIHC01000011.1"/>
</dbReference>
<dbReference type="PANTHER" id="PTHR34294:SF1">
    <property type="entry name" value="TRANSCRIPTIONAL REGULATOR LSRR"/>
    <property type="match status" value="1"/>
</dbReference>
<dbReference type="OrthoDB" id="9806345at2"/>
<dbReference type="Gene3D" id="1.10.10.10">
    <property type="entry name" value="Winged helix-like DNA-binding domain superfamily/Winged helix DNA-binding domain"/>
    <property type="match status" value="1"/>
</dbReference>
<comment type="similarity">
    <text evidence="1">Belongs to the SorC transcriptional regulatory family.</text>
</comment>
<dbReference type="InterPro" id="IPR036390">
    <property type="entry name" value="WH_DNA-bd_sf"/>
</dbReference>
<feature type="domain" description="Sugar-binding" evidence="5">
    <location>
        <begin position="70"/>
        <end position="321"/>
    </location>
</feature>
<reference evidence="7" key="1">
    <citation type="submission" date="2018-08" db="EMBL/GenBank/DDBJ databases">
        <authorList>
            <person name="Rodrigo-Torres L."/>
            <person name="Arahal R. D."/>
            <person name="Lucena T."/>
        </authorList>
    </citation>
    <scope>NUCLEOTIDE SEQUENCE [LARGE SCALE GENOMIC DNA]</scope>
    <source>
        <strain evidence="7">CECT 7235</strain>
    </source>
</reference>
<dbReference type="AlphaFoldDB" id="A0A3B0M8V6"/>
<dbReference type="Gene3D" id="3.40.50.1360">
    <property type="match status" value="1"/>
</dbReference>
<dbReference type="PANTHER" id="PTHR34294">
    <property type="entry name" value="TRANSCRIPTIONAL REGULATOR-RELATED"/>
    <property type="match status" value="1"/>
</dbReference>
<sequence length="321" mass="34414">MQDEPLSFRTDKHALLANVALMYFGEGLTQNDIAKRLQVSRATVVNMLREARESGIVDIRVDGRSLAASSLGLDLRVAFGLDDVYVAQSDPEGGMPRAEMLRLLGRVGAIALADLVRRNDRLGVAWGETVHALSEHVPRATTSGVKVYQMIGSKMSESVPTSESCAIAIANMLGAACFTLHAPAIASSAKVAQMFRTEPTIRAQLDALSQLDMAVASIGNVSEETHLARAQMVSPDELTAARKAGAVGILCCRFIDAEGHVLRMAPDDRLISTELDSIRRADRRLLVVGGADRADATRAAIRGGFVSHLCVDRALAEALLR</sequence>
<evidence type="ECO:0000256" key="4">
    <source>
        <dbReference type="ARBA" id="ARBA00023163"/>
    </source>
</evidence>
<dbReference type="Proteomes" id="UP000272908">
    <property type="component" value="Unassembled WGS sequence"/>
</dbReference>
<name>A0A3B0M8V6_9RHOB</name>
<dbReference type="InterPro" id="IPR036388">
    <property type="entry name" value="WH-like_DNA-bd_sf"/>
</dbReference>
<accession>A0A3B0M8V6</accession>
<dbReference type="Pfam" id="PF04198">
    <property type="entry name" value="Sugar-bind"/>
    <property type="match status" value="1"/>
</dbReference>
<keyword evidence="2" id="KW-0805">Transcription regulation</keyword>
<dbReference type="InterPro" id="IPR037171">
    <property type="entry name" value="NagB/RpiA_transferase-like"/>
</dbReference>
<proteinExistence type="inferred from homology"/>
<dbReference type="SUPFAM" id="SSF46785">
    <property type="entry name" value="Winged helix' DNA-binding domain"/>
    <property type="match status" value="1"/>
</dbReference>
<dbReference type="InterPro" id="IPR051054">
    <property type="entry name" value="SorC_transcr_regulators"/>
</dbReference>
<dbReference type="SUPFAM" id="SSF100950">
    <property type="entry name" value="NagB/RpiA/CoA transferase-like"/>
    <property type="match status" value="1"/>
</dbReference>
<keyword evidence="4" id="KW-0804">Transcription</keyword>
<gene>
    <name evidence="6" type="primary">deoR</name>
    <name evidence="6" type="ORF">ROE7235_01571</name>
</gene>
<dbReference type="GO" id="GO:0030246">
    <property type="term" value="F:carbohydrate binding"/>
    <property type="evidence" value="ECO:0007669"/>
    <property type="project" value="InterPro"/>
</dbReference>
<protein>
    <submittedName>
        <fullName evidence="6">Deoxyribonucleoside regulator</fullName>
    </submittedName>
</protein>
<evidence type="ECO:0000256" key="3">
    <source>
        <dbReference type="ARBA" id="ARBA00023125"/>
    </source>
</evidence>
<keyword evidence="7" id="KW-1185">Reference proteome</keyword>
<evidence type="ECO:0000259" key="5">
    <source>
        <dbReference type="Pfam" id="PF04198"/>
    </source>
</evidence>